<comment type="caution">
    <text evidence="2">The sequence shown here is derived from an EMBL/GenBank/DDBJ whole genome shotgun (WGS) entry which is preliminary data.</text>
</comment>
<protein>
    <submittedName>
        <fullName evidence="2">BLUF domain-containing protein</fullName>
    </submittedName>
</protein>
<evidence type="ECO:0000259" key="1">
    <source>
        <dbReference type="PROSITE" id="PS50925"/>
    </source>
</evidence>
<dbReference type="GO" id="GO:0071949">
    <property type="term" value="F:FAD binding"/>
    <property type="evidence" value="ECO:0007669"/>
    <property type="project" value="InterPro"/>
</dbReference>
<dbReference type="PROSITE" id="PS50925">
    <property type="entry name" value="BLUF"/>
    <property type="match status" value="1"/>
</dbReference>
<reference evidence="2 3" key="1">
    <citation type="submission" date="2018-12" db="EMBL/GenBank/DDBJ databases">
        <authorList>
            <person name="Li F."/>
        </authorList>
    </citation>
    <scope>NUCLEOTIDE SEQUENCE [LARGE SCALE GENOMIC DNA]</scope>
    <source>
        <strain evidence="2 3">EGI 6500705</strain>
    </source>
</reference>
<keyword evidence="3" id="KW-1185">Reference proteome</keyword>
<gene>
    <name evidence="2" type="ORF">ELQ94_09845</name>
</gene>
<dbReference type="InterPro" id="IPR036046">
    <property type="entry name" value="Acylphosphatase-like_dom_sf"/>
</dbReference>
<dbReference type="InterPro" id="IPR007024">
    <property type="entry name" value="BLUF_domain"/>
</dbReference>
<dbReference type="OrthoDB" id="196105at2"/>
<sequence length="135" mass="15144">MLSILYSSKASAEFDPSHLVDVLLRSRRNNRRLGLSGMLLYRAGIFLQVIEGPEPVLRERMAIIASDPRHDGVDVLLEEPIEERMFPAWTMGYGEAADDVPGMRTAFEDLAAGRDMTDSVPALRALIRWFQVNAL</sequence>
<dbReference type="Gene3D" id="3.30.70.100">
    <property type="match status" value="1"/>
</dbReference>
<organism evidence="2 3">
    <name type="scientific">Labedella endophytica</name>
    <dbReference type="NCBI Taxonomy" id="1523160"/>
    <lineage>
        <taxon>Bacteria</taxon>
        <taxon>Bacillati</taxon>
        <taxon>Actinomycetota</taxon>
        <taxon>Actinomycetes</taxon>
        <taxon>Micrococcales</taxon>
        <taxon>Microbacteriaceae</taxon>
        <taxon>Labedella</taxon>
    </lineage>
</organism>
<feature type="domain" description="BLUF" evidence="1">
    <location>
        <begin position="1"/>
        <end position="92"/>
    </location>
</feature>
<dbReference type="EMBL" id="RZGZ01000002">
    <property type="protein sequence ID" value="RUR01749.1"/>
    <property type="molecule type" value="Genomic_DNA"/>
</dbReference>
<dbReference type="AlphaFoldDB" id="A0A3S0Y121"/>
<accession>A0A3S0Y121</accession>
<dbReference type="SUPFAM" id="SSF54975">
    <property type="entry name" value="Acylphosphatase/BLUF domain-like"/>
    <property type="match status" value="1"/>
</dbReference>
<evidence type="ECO:0000313" key="2">
    <source>
        <dbReference type="EMBL" id="RUR01749.1"/>
    </source>
</evidence>
<dbReference type="Pfam" id="PF04940">
    <property type="entry name" value="BLUF"/>
    <property type="match status" value="1"/>
</dbReference>
<name>A0A3S0Y121_9MICO</name>
<evidence type="ECO:0000313" key="3">
    <source>
        <dbReference type="Proteomes" id="UP000274909"/>
    </source>
</evidence>
<dbReference type="SMART" id="SM01034">
    <property type="entry name" value="BLUF"/>
    <property type="match status" value="1"/>
</dbReference>
<proteinExistence type="predicted"/>
<dbReference type="Proteomes" id="UP000274909">
    <property type="component" value="Unassembled WGS sequence"/>
</dbReference>
<dbReference type="GO" id="GO:0009882">
    <property type="term" value="F:blue light photoreceptor activity"/>
    <property type="evidence" value="ECO:0007669"/>
    <property type="project" value="InterPro"/>
</dbReference>